<reference evidence="4" key="1">
    <citation type="submission" date="2016-10" db="EMBL/GenBank/DDBJ databases">
        <authorList>
            <person name="Varghese N."/>
            <person name="Submissions S."/>
        </authorList>
    </citation>
    <scope>NUCLEOTIDE SEQUENCE [LARGE SCALE GENOMIC DNA]</scope>
    <source>
        <strain evidence="4">IBRC-M 10655</strain>
    </source>
</reference>
<dbReference type="AlphaFoldDB" id="A0A1H0R597"/>
<evidence type="ECO:0000313" key="3">
    <source>
        <dbReference type="EMBL" id="SDP24712.1"/>
    </source>
</evidence>
<proteinExistence type="predicted"/>
<feature type="region of interest" description="Disordered" evidence="1">
    <location>
        <begin position="82"/>
        <end position="116"/>
    </location>
</feature>
<dbReference type="Proteomes" id="UP000199651">
    <property type="component" value="Unassembled WGS sequence"/>
</dbReference>
<name>A0A1H0R597_9PSEU</name>
<dbReference type="EMBL" id="FNJB01000007">
    <property type="protein sequence ID" value="SDP24712.1"/>
    <property type="molecule type" value="Genomic_DNA"/>
</dbReference>
<evidence type="ECO:0000256" key="1">
    <source>
        <dbReference type="SAM" id="MobiDB-lite"/>
    </source>
</evidence>
<feature type="chain" id="PRO_5011529798" evidence="2">
    <location>
        <begin position="28"/>
        <end position="235"/>
    </location>
</feature>
<dbReference type="OrthoDB" id="3474403at2"/>
<evidence type="ECO:0000313" key="4">
    <source>
        <dbReference type="Proteomes" id="UP000199651"/>
    </source>
</evidence>
<feature type="signal peptide" evidence="2">
    <location>
        <begin position="1"/>
        <end position="27"/>
    </location>
</feature>
<keyword evidence="2" id="KW-0732">Signal</keyword>
<dbReference type="RefSeq" id="WP_091377998.1">
    <property type="nucleotide sequence ID" value="NZ_FNDV01000004.1"/>
</dbReference>
<feature type="compositionally biased region" description="Low complexity" evidence="1">
    <location>
        <begin position="82"/>
        <end position="98"/>
    </location>
</feature>
<feature type="compositionally biased region" description="Polar residues" evidence="1">
    <location>
        <begin position="99"/>
        <end position="113"/>
    </location>
</feature>
<gene>
    <name evidence="3" type="ORF">SAMN05192558_107308</name>
</gene>
<accession>A0A1H0R597</accession>
<keyword evidence="4" id="KW-1185">Reference proteome</keyword>
<sequence length="235" mass="23232">MKRSATFGIAGLVLVASFALIAPTATAAGTTIHRDTATGAAYSGNVQGSLISATVKFESSAGNATCNRSSLTGSVNSDGSAANASNASFSDTSSTSGSCPNNQGGRTTITPTNLPWAGGNVTYAPQAGGRDGTITLNNVSAKVDSSNSLGLRISCNFVGSGANNSVTGSVHNPDNANRPVSSVAQAQASFAAVGLRLTSGSTSCPSTATLTGTYKLLGEKQAGSGAYDQTLHITG</sequence>
<organism evidence="3 4">
    <name type="scientific">Actinokineospora alba</name>
    <dbReference type="NCBI Taxonomy" id="504798"/>
    <lineage>
        <taxon>Bacteria</taxon>
        <taxon>Bacillati</taxon>
        <taxon>Actinomycetota</taxon>
        <taxon>Actinomycetes</taxon>
        <taxon>Pseudonocardiales</taxon>
        <taxon>Pseudonocardiaceae</taxon>
        <taxon>Actinokineospora</taxon>
    </lineage>
</organism>
<protein>
    <submittedName>
        <fullName evidence="3">Uncharacterized protein</fullName>
    </submittedName>
</protein>
<evidence type="ECO:0000256" key="2">
    <source>
        <dbReference type="SAM" id="SignalP"/>
    </source>
</evidence>